<dbReference type="KEGG" id="cmh:VO01_07840"/>
<sequence>MSDLLAAWDLGPAALTELGATHNHAYRVDVQGGSRYLLRLHVARRKQREIDLELDWLDVLAARGGPSVPEPQRTRHGSWTATVEVPVPDHDEVGLRRAVVGASGERVERRLASLLTWHDGDMLSSLAASWDAGPFAETLAALHAAGADPAAVALAGERRRYDADYATTRLERLVEGYPGIMADGSTADALAGAIEELRATLAEAGPPIMVHGDYHPGNLIQGPDGVSVIDFDRCGLGPAGLDVAAAIMYLAPRQRAQFHRAYTAAGGSTGVPDERFGAFIFLAYLDNVTHLASLPSERERMPANIAQLAAIARAVVTG</sequence>
<evidence type="ECO:0000313" key="2">
    <source>
        <dbReference type="EMBL" id="AJW79051.1"/>
    </source>
</evidence>
<dbReference type="RefSeq" id="WP_045528091.1">
    <property type="nucleotide sequence ID" value="NZ_CP011043.1"/>
</dbReference>
<proteinExistence type="predicted"/>
<dbReference type="OrthoDB" id="9797603at2"/>
<dbReference type="PANTHER" id="PTHR21310">
    <property type="entry name" value="AMINOGLYCOSIDE PHOSPHOTRANSFERASE-RELATED-RELATED"/>
    <property type="match status" value="1"/>
</dbReference>
<feature type="domain" description="Aminoglycoside phosphotransferase" evidence="1">
    <location>
        <begin position="21"/>
        <end position="272"/>
    </location>
</feature>
<dbReference type="AlphaFoldDB" id="A0A0D5CHD4"/>
<protein>
    <submittedName>
        <fullName evidence="3">Aminoglycoside phosphotransferase family protein</fullName>
    </submittedName>
    <submittedName>
        <fullName evidence="2">Protein kinase</fullName>
    </submittedName>
</protein>
<reference evidence="3 5" key="2">
    <citation type="submission" date="2018-08" db="EMBL/GenBank/DDBJ databases">
        <title>Genome Sequence of Clavibacter michiganensis Subspecies type strains, and the Atypical Peach-Colored Strains Isolated from Tomato.</title>
        <authorList>
            <person name="Osdaghi E."/>
            <person name="Portier P."/>
            <person name="Briand M."/>
            <person name="Jacques M.-A."/>
        </authorList>
    </citation>
    <scope>NUCLEOTIDE SEQUENCE [LARGE SCALE GENOMIC DNA]</scope>
    <source>
        <strain evidence="3 5">CFBP 6488</strain>
    </source>
</reference>
<organism evidence="2 4">
    <name type="scientific">Clavibacter michiganensis subsp. insidiosus</name>
    <dbReference type="NCBI Taxonomy" id="33014"/>
    <lineage>
        <taxon>Bacteria</taxon>
        <taxon>Bacillati</taxon>
        <taxon>Actinomycetota</taxon>
        <taxon>Actinomycetes</taxon>
        <taxon>Micrococcales</taxon>
        <taxon>Microbacteriaceae</taxon>
        <taxon>Clavibacter</taxon>
    </lineage>
</organism>
<accession>A0A0D5CHD4</accession>
<dbReference type="Gene3D" id="3.90.1200.10">
    <property type="match status" value="1"/>
</dbReference>
<dbReference type="Proteomes" id="UP000266634">
    <property type="component" value="Unassembled WGS sequence"/>
</dbReference>
<dbReference type="PATRIC" id="fig|33014.5.peg.1630"/>
<evidence type="ECO:0000313" key="4">
    <source>
        <dbReference type="Proteomes" id="UP000032604"/>
    </source>
</evidence>
<dbReference type="EMBL" id="QWEA01000399">
    <property type="protein sequence ID" value="RIJ29659.1"/>
    <property type="molecule type" value="Genomic_DNA"/>
</dbReference>
<dbReference type="InterPro" id="IPR002575">
    <property type="entry name" value="Aminoglycoside_PTrfase"/>
</dbReference>
<evidence type="ECO:0000313" key="3">
    <source>
        <dbReference type="EMBL" id="RIJ29659.1"/>
    </source>
</evidence>
<dbReference type="HOGENOM" id="CLU_873456_0_0_11"/>
<evidence type="ECO:0000313" key="5">
    <source>
        <dbReference type="Proteomes" id="UP000266634"/>
    </source>
</evidence>
<reference evidence="2 4" key="1">
    <citation type="journal article" date="2015" name="Genome Announc.">
        <title>Complete Genome Sequence of Clavibacter michiganensis subsp. insidiosus R1-1 Using PacBio Single-Molecule Real-Time Technology.</title>
        <authorList>
            <person name="Lu Y."/>
            <person name="Samac D.A."/>
            <person name="Glazebrook J."/>
            <person name="Ishimaru C.A."/>
        </authorList>
    </citation>
    <scope>NUCLEOTIDE SEQUENCE [LARGE SCALE GENOMIC DNA]</scope>
    <source>
        <strain evidence="2 4">R1-1</strain>
    </source>
</reference>
<dbReference type="InterPro" id="IPR051678">
    <property type="entry name" value="AGP_Transferase"/>
</dbReference>
<name>A0A0D5CHD4_9MICO</name>
<evidence type="ECO:0000259" key="1">
    <source>
        <dbReference type="Pfam" id="PF01636"/>
    </source>
</evidence>
<gene>
    <name evidence="3" type="ORF">DZF93_10300</name>
    <name evidence="2" type="ORF">VO01_07840</name>
</gene>
<dbReference type="GO" id="GO:0016301">
    <property type="term" value="F:kinase activity"/>
    <property type="evidence" value="ECO:0007669"/>
    <property type="project" value="UniProtKB-KW"/>
</dbReference>
<keyword evidence="2" id="KW-0418">Kinase</keyword>
<keyword evidence="3" id="KW-0808">Transferase</keyword>
<dbReference type="Gene3D" id="3.30.200.20">
    <property type="entry name" value="Phosphorylase Kinase, domain 1"/>
    <property type="match status" value="1"/>
</dbReference>
<dbReference type="EMBL" id="CP011043">
    <property type="protein sequence ID" value="AJW79051.1"/>
    <property type="molecule type" value="Genomic_DNA"/>
</dbReference>
<dbReference type="SUPFAM" id="SSF56112">
    <property type="entry name" value="Protein kinase-like (PK-like)"/>
    <property type="match status" value="1"/>
</dbReference>
<dbReference type="Proteomes" id="UP000032604">
    <property type="component" value="Chromosome"/>
</dbReference>
<dbReference type="Pfam" id="PF01636">
    <property type="entry name" value="APH"/>
    <property type="match status" value="1"/>
</dbReference>
<dbReference type="InterPro" id="IPR011009">
    <property type="entry name" value="Kinase-like_dom_sf"/>
</dbReference>